<name>A0ABX0GUT5_9ACTN</name>
<evidence type="ECO:0000313" key="2">
    <source>
        <dbReference type="EMBL" id="NHC13471.1"/>
    </source>
</evidence>
<comment type="caution">
    <text evidence="2">The sequence shown here is derived from an EMBL/GenBank/DDBJ whole genome shotgun (WGS) entry which is preliminary data.</text>
</comment>
<dbReference type="Proteomes" id="UP000800981">
    <property type="component" value="Unassembled WGS sequence"/>
</dbReference>
<dbReference type="Pfam" id="PF01717">
    <property type="entry name" value="Meth_synt_2"/>
    <property type="match status" value="1"/>
</dbReference>
<dbReference type="SUPFAM" id="SSF51726">
    <property type="entry name" value="UROD/MetE-like"/>
    <property type="match status" value="1"/>
</dbReference>
<protein>
    <submittedName>
        <fullName evidence="2">Methionine synthase</fullName>
    </submittedName>
</protein>
<dbReference type="CDD" id="cd03310">
    <property type="entry name" value="CIMS_like"/>
    <property type="match status" value="1"/>
</dbReference>
<evidence type="ECO:0000259" key="1">
    <source>
        <dbReference type="Pfam" id="PF01717"/>
    </source>
</evidence>
<gene>
    <name evidence="2" type="ORF">G9H71_06705</name>
</gene>
<feature type="domain" description="Cobalamin-independent methionine synthase MetE C-terminal/archaeal" evidence="1">
    <location>
        <begin position="105"/>
        <end position="323"/>
    </location>
</feature>
<proteinExistence type="predicted"/>
<organism evidence="2 3">
    <name type="scientific">Motilibacter deserti</name>
    <dbReference type="NCBI Taxonomy" id="2714956"/>
    <lineage>
        <taxon>Bacteria</taxon>
        <taxon>Bacillati</taxon>
        <taxon>Actinomycetota</taxon>
        <taxon>Actinomycetes</taxon>
        <taxon>Motilibacterales</taxon>
        <taxon>Motilibacteraceae</taxon>
        <taxon>Motilibacter</taxon>
    </lineage>
</organism>
<dbReference type="InterPro" id="IPR002629">
    <property type="entry name" value="Met_Synth_C/arc"/>
</dbReference>
<sequence>MLAPAPGSATGVGSAPGVDVREALRVVLGELPGLPHLPELPARGPGADMVGRAVGLLSGLHGDVQPAGWRLVDLPGRDERRAVSWLGEDLDAAEELAEGVEGPFKVQACGPLTLAASLELPRGGRALADPGARRDLAASLAEGLAAHVAEARRRLPSAQVVLQLDEPALTAVLDGRIPTASGLGRLAALERGEAVQALRAVVDAAGVPVVVHSCAPRVDVGVLRDAGAAAVSLDAALLTERDEEPVGEALEAGLLLFLGLVPSTDPPASRPLSSPAATVEPARRLWHRLGLAPEHLASSVVVTPACGLAGASPAYFRRALALARAGGRVLSDDPEG</sequence>
<dbReference type="EMBL" id="JAANNP010000002">
    <property type="protein sequence ID" value="NHC13471.1"/>
    <property type="molecule type" value="Genomic_DNA"/>
</dbReference>
<dbReference type="RefSeq" id="WP_166280568.1">
    <property type="nucleotide sequence ID" value="NZ_JAANNP010000002.1"/>
</dbReference>
<dbReference type="InterPro" id="IPR038071">
    <property type="entry name" value="UROD/MetE-like_sf"/>
</dbReference>
<reference evidence="2 3" key="1">
    <citation type="submission" date="2020-03" db="EMBL/GenBank/DDBJ databases">
        <title>Two novel Motilibacter sp.</title>
        <authorList>
            <person name="Liu S."/>
        </authorList>
    </citation>
    <scope>NUCLEOTIDE SEQUENCE [LARGE SCALE GENOMIC DNA]</scope>
    <source>
        <strain evidence="2 3">E257</strain>
    </source>
</reference>
<accession>A0ABX0GUT5</accession>
<evidence type="ECO:0000313" key="3">
    <source>
        <dbReference type="Proteomes" id="UP000800981"/>
    </source>
</evidence>
<dbReference type="Gene3D" id="3.20.20.210">
    <property type="match status" value="1"/>
</dbReference>
<keyword evidence="3" id="KW-1185">Reference proteome</keyword>